<comment type="caution">
    <text evidence="1">The sequence shown here is derived from an EMBL/GenBank/DDBJ whole genome shotgun (WGS) entry which is preliminary data.</text>
</comment>
<dbReference type="OrthoDB" id="10611016at2759"/>
<dbReference type="EMBL" id="PDLM01000001">
    <property type="protein sequence ID" value="RDW88112.1"/>
    <property type="molecule type" value="Genomic_DNA"/>
</dbReference>
<dbReference type="AlphaFoldDB" id="A0A3D8SP91"/>
<name>A0A3D8SP91_9HELO</name>
<reference evidence="1 2" key="1">
    <citation type="journal article" date="2018" name="IMA Fungus">
        <title>IMA Genome-F 9: Draft genome sequence of Annulohypoxylon stygium, Aspergillus mulundensis, Berkeleyomyces basicola (syn. Thielaviopsis basicola), Ceratocystis smalleyi, two Cercospora beticola strains, Coleophoma cylindrospora, Fusarium fracticaudum, Phialophora cf. hyalina, and Morchella septimelata.</title>
        <authorList>
            <person name="Wingfield B.D."/>
            <person name="Bills G.F."/>
            <person name="Dong Y."/>
            <person name="Huang W."/>
            <person name="Nel W.J."/>
            <person name="Swalarsk-Parry B.S."/>
            <person name="Vaghefi N."/>
            <person name="Wilken P.M."/>
            <person name="An Z."/>
            <person name="de Beer Z.W."/>
            <person name="De Vos L."/>
            <person name="Chen L."/>
            <person name="Duong T.A."/>
            <person name="Gao Y."/>
            <person name="Hammerbacher A."/>
            <person name="Kikkert J.R."/>
            <person name="Li Y."/>
            <person name="Li H."/>
            <person name="Li K."/>
            <person name="Li Q."/>
            <person name="Liu X."/>
            <person name="Ma X."/>
            <person name="Naidoo K."/>
            <person name="Pethybridge S.J."/>
            <person name="Sun J."/>
            <person name="Steenkamp E.T."/>
            <person name="van der Nest M.A."/>
            <person name="van Wyk S."/>
            <person name="Wingfield M.J."/>
            <person name="Xiong C."/>
            <person name="Yue Q."/>
            <person name="Zhang X."/>
        </authorList>
    </citation>
    <scope>NUCLEOTIDE SEQUENCE [LARGE SCALE GENOMIC DNA]</scope>
    <source>
        <strain evidence="1 2">BP6252</strain>
    </source>
</reference>
<organism evidence="1 2">
    <name type="scientific">Coleophoma cylindrospora</name>
    <dbReference type="NCBI Taxonomy" id="1849047"/>
    <lineage>
        <taxon>Eukaryota</taxon>
        <taxon>Fungi</taxon>
        <taxon>Dikarya</taxon>
        <taxon>Ascomycota</taxon>
        <taxon>Pezizomycotina</taxon>
        <taxon>Leotiomycetes</taxon>
        <taxon>Helotiales</taxon>
        <taxon>Dermateaceae</taxon>
        <taxon>Coleophoma</taxon>
    </lineage>
</organism>
<proteinExistence type="predicted"/>
<accession>A0A3D8SP91</accession>
<evidence type="ECO:0000313" key="1">
    <source>
        <dbReference type="EMBL" id="RDW88112.1"/>
    </source>
</evidence>
<sequence>MRGDRLRLAGALQQEELRQDGHALQPDAERPHDLRGCVRIRVDQCQHQRAAEQVLHAEGVQVGIVRRLVRCGHQVDGVAGAGEEEELEDGVVGAVGEGPEEIEVPRHVDEQIEGLRLEGDSRTALARDGQFWVEVWP</sequence>
<evidence type="ECO:0000313" key="2">
    <source>
        <dbReference type="Proteomes" id="UP000256645"/>
    </source>
</evidence>
<dbReference type="Proteomes" id="UP000256645">
    <property type="component" value="Unassembled WGS sequence"/>
</dbReference>
<keyword evidence="2" id="KW-1185">Reference proteome</keyword>
<gene>
    <name evidence="1" type="ORF">BP6252_00144</name>
</gene>
<protein>
    <submittedName>
        <fullName evidence="1">Uncharacterized protein</fullName>
    </submittedName>
</protein>